<dbReference type="Pfam" id="PF15909">
    <property type="entry name" value="zf-C2H2_8"/>
    <property type="match status" value="1"/>
</dbReference>
<feature type="repeat" description="ANK" evidence="3">
    <location>
        <begin position="47"/>
        <end position="79"/>
    </location>
</feature>
<evidence type="ECO:0000259" key="7">
    <source>
        <dbReference type="PROSITE" id="PS50157"/>
    </source>
</evidence>
<dbReference type="InterPro" id="IPR031799">
    <property type="entry name" value="Znf-C2H2_ribbon"/>
</dbReference>
<dbReference type="Pfam" id="PF00531">
    <property type="entry name" value="Death"/>
    <property type="match status" value="1"/>
</dbReference>
<feature type="domain" description="C2H2-type" evidence="7">
    <location>
        <begin position="814"/>
        <end position="842"/>
    </location>
</feature>
<dbReference type="Gene3D" id="3.30.160.60">
    <property type="entry name" value="Classic Zinc Finger"/>
    <property type="match status" value="1"/>
</dbReference>
<keyword evidence="4" id="KW-0863">Zinc-finger</keyword>
<evidence type="ECO:0000313" key="8">
    <source>
        <dbReference type="EMBL" id="CAJ1048588.1"/>
    </source>
</evidence>
<name>A0AAV1EIN8_XYRNO</name>
<dbReference type="SUPFAM" id="SSF48403">
    <property type="entry name" value="Ankyrin repeat"/>
    <property type="match status" value="1"/>
</dbReference>
<keyword evidence="4" id="KW-0862">Zinc</keyword>
<dbReference type="PROSITE" id="PS00028">
    <property type="entry name" value="ZINC_FINGER_C2H2_1"/>
    <property type="match status" value="3"/>
</dbReference>
<dbReference type="InterPro" id="IPR002110">
    <property type="entry name" value="Ankyrin_rpt"/>
</dbReference>
<feature type="repeat" description="ANK" evidence="3">
    <location>
        <begin position="148"/>
        <end position="180"/>
    </location>
</feature>
<feature type="repeat" description="ANK" evidence="3">
    <location>
        <begin position="214"/>
        <end position="246"/>
    </location>
</feature>
<sequence>MEDDLVSEDDILLVSEKELHDAAKRNDTEKLLELIRKGVDAKAKNKVDRKALHWAAGAGNEQALRLLLDHDTDIDEKDSFGMNALLLASWFGHLKILQVLVSCGAKLNCTNKDGLSMLHCAAQRGHISVLEFIMEDLEDVRLDRVDNSGKTALHLAAEHGQIDVVEFLIGMGCTHALKDKEENTAAHLAAKFGHTEVLQKIIETGVDVDDRNIDGLTALHQAAEGGHWECIKLLLESGCDINLQTSMNMTALHYVAQHGFDREAHLLLQAGININAVNSQHNTPLHLAVFNNHAEVVRQLIDADCDLDIPDSRQQTALHLAAEHGWQDLAEIMLISGVNLSLTDKQGKTCLDVAARGNHVILVDMVIKADRFYKWEKDQISSGQDSWVGRNLSFKQDHQPETQHIRSVLWSLATKHLCRGEWKILAQHWEFSDAHIRAIEHQWTGTKSFKEHGHRMLLIWFHGVAVAGENPIKGLYEGLVEISRTDLAESVRQKANAETSSTKMCSTIQCVVSSIVASSVYSLWSDCPMMSAGSTVLQTAENGNGGKQRISCPFHGCKRVYSDESSLQTHVQDHEIPAESVSGKMMLCSTIGCGGSFPNMQKLMEHMRHHHKPNIYFLCENCRTKLRSYKGLLTHLHTCSKVPRGKTKPPEPTPSTPSVAPSNPNMTPVAMDQDPPRLESVSTSQQLPFPIQNMDGSLPTKPESAAPPHLGPPFLPDPSPPRLVPQQLTEAAPPPQLKNEASEVPPSLKLEGDTKVFDLPVAQDQHLVQTGSPEATHPAPGPAPQSPPPSAVWRKNQALNSSRRVLWEHTRGRYTCVQCGHSVTNRKDMTQHISTYHSGNKHAENPENSAAMS</sequence>
<dbReference type="PRINTS" id="PR01415">
    <property type="entry name" value="ANKYRIN"/>
</dbReference>
<keyword evidence="1" id="KW-0677">Repeat</keyword>
<feature type="compositionally biased region" description="Pro residues" evidence="5">
    <location>
        <begin position="709"/>
        <end position="723"/>
    </location>
</feature>
<keyword evidence="9" id="KW-1185">Reference proteome</keyword>
<feature type="region of interest" description="Disordered" evidence="5">
    <location>
        <begin position="640"/>
        <end position="745"/>
    </location>
</feature>
<dbReference type="Gene3D" id="1.25.40.20">
    <property type="entry name" value="Ankyrin repeat-containing domain"/>
    <property type="match status" value="3"/>
</dbReference>
<dbReference type="EMBL" id="OY660864">
    <property type="protein sequence ID" value="CAJ1048588.1"/>
    <property type="molecule type" value="Genomic_DNA"/>
</dbReference>
<accession>A0AAV1EIN8</accession>
<evidence type="ECO:0000313" key="9">
    <source>
        <dbReference type="Proteomes" id="UP001178508"/>
    </source>
</evidence>
<dbReference type="AlphaFoldDB" id="A0AAV1EIN8"/>
<dbReference type="InterPro" id="IPR000488">
    <property type="entry name" value="Death_dom"/>
</dbReference>
<evidence type="ECO:0000256" key="4">
    <source>
        <dbReference type="PROSITE-ProRule" id="PRU00042"/>
    </source>
</evidence>
<feature type="domain" description="Death" evidence="6">
    <location>
        <begin position="421"/>
        <end position="495"/>
    </location>
</feature>
<dbReference type="Pfam" id="PF13637">
    <property type="entry name" value="Ank_4"/>
    <property type="match status" value="1"/>
</dbReference>
<dbReference type="PANTHER" id="PTHR24166:SF48">
    <property type="entry name" value="PROTEIN VAPYRIN"/>
    <property type="match status" value="1"/>
</dbReference>
<organism evidence="8 9">
    <name type="scientific">Xyrichtys novacula</name>
    <name type="common">Pearly razorfish</name>
    <name type="synonym">Hemipteronotus novacula</name>
    <dbReference type="NCBI Taxonomy" id="13765"/>
    <lineage>
        <taxon>Eukaryota</taxon>
        <taxon>Metazoa</taxon>
        <taxon>Chordata</taxon>
        <taxon>Craniata</taxon>
        <taxon>Vertebrata</taxon>
        <taxon>Euteleostomi</taxon>
        <taxon>Actinopterygii</taxon>
        <taxon>Neopterygii</taxon>
        <taxon>Teleostei</taxon>
        <taxon>Neoteleostei</taxon>
        <taxon>Acanthomorphata</taxon>
        <taxon>Eupercaria</taxon>
        <taxon>Labriformes</taxon>
        <taxon>Labridae</taxon>
        <taxon>Xyrichtys</taxon>
    </lineage>
</organism>
<feature type="compositionally biased region" description="Pro residues" evidence="5">
    <location>
        <begin position="779"/>
        <end position="790"/>
    </location>
</feature>
<dbReference type="Gene3D" id="1.10.533.10">
    <property type="entry name" value="Death Domain, Fas"/>
    <property type="match status" value="1"/>
</dbReference>
<feature type="domain" description="C2H2-type" evidence="7">
    <location>
        <begin position="586"/>
        <end position="615"/>
    </location>
</feature>
<dbReference type="PROSITE" id="PS50088">
    <property type="entry name" value="ANK_REPEAT"/>
    <property type="match status" value="9"/>
</dbReference>
<keyword evidence="2 3" id="KW-0040">ANK repeat</keyword>
<feature type="repeat" description="ANK" evidence="3">
    <location>
        <begin position="247"/>
        <end position="279"/>
    </location>
</feature>
<feature type="repeat" description="ANK" evidence="3">
    <location>
        <begin position="280"/>
        <end position="312"/>
    </location>
</feature>
<dbReference type="SMART" id="SM00355">
    <property type="entry name" value="ZnF_C2H2"/>
    <property type="match status" value="3"/>
</dbReference>
<feature type="repeat" description="ANK" evidence="3">
    <location>
        <begin position="313"/>
        <end position="345"/>
    </location>
</feature>
<dbReference type="GO" id="GO:0008270">
    <property type="term" value="F:zinc ion binding"/>
    <property type="evidence" value="ECO:0007669"/>
    <property type="project" value="UniProtKB-KW"/>
</dbReference>
<dbReference type="InterPro" id="IPR036770">
    <property type="entry name" value="Ankyrin_rpt-contain_sf"/>
</dbReference>
<evidence type="ECO:0000259" key="6">
    <source>
        <dbReference type="PROSITE" id="PS50017"/>
    </source>
</evidence>
<dbReference type="Pfam" id="PF12796">
    <property type="entry name" value="Ank_2"/>
    <property type="match status" value="3"/>
</dbReference>
<dbReference type="InterPro" id="IPR011029">
    <property type="entry name" value="DEATH-like_dom_sf"/>
</dbReference>
<feature type="repeat" description="ANK" evidence="3">
    <location>
        <begin position="113"/>
        <end position="145"/>
    </location>
</feature>
<dbReference type="PROSITE" id="PS50297">
    <property type="entry name" value="ANK_REP_REGION"/>
    <property type="match status" value="7"/>
</dbReference>
<evidence type="ECO:0000256" key="3">
    <source>
        <dbReference type="PROSITE-ProRule" id="PRU00023"/>
    </source>
</evidence>
<gene>
    <name evidence="8" type="ORF">XNOV1_A019504</name>
</gene>
<dbReference type="GO" id="GO:0007165">
    <property type="term" value="P:signal transduction"/>
    <property type="evidence" value="ECO:0007669"/>
    <property type="project" value="InterPro"/>
</dbReference>
<feature type="repeat" description="ANK" evidence="3">
    <location>
        <begin position="80"/>
        <end position="112"/>
    </location>
</feature>
<dbReference type="SMART" id="SM00248">
    <property type="entry name" value="ANK"/>
    <property type="match status" value="11"/>
</dbReference>
<dbReference type="PANTHER" id="PTHR24166">
    <property type="entry name" value="ROLLING PEBBLES, ISOFORM B"/>
    <property type="match status" value="1"/>
</dbReference>
<dbReference type="SUPFAM" id="SSF47986">
    <property type="entry name" value="DEATH domain"/>
    <property type="match status" value="1"/>
</dbReference>
<dbReference type="CDD" id="cd01670">
    <property type="entry name" value="Death"/>
    <property type="match status" value="1"/>
</dbReference>
<dbReference type="InterPro" id="IPR050889">
    <property type="entry name" value="Dendritic_Spine_Reg/Scaffold"/>
</dbReference>
<keyword evidence="4" id="KW-0479">Metal-binding</keyword>
<reference evidence="8" key="1">
    <citation type="submission" date="2023-08" db="EMBL/GenBank/DDBJ databases">
        <authorList>
            <person name="Alioto T."/>
            <person name="Alioto T."/>
            <person name="Gomez Garrido J."/>
        </authorList>
    </citation>
    <scope>NUCLEOTIDE SEQUENCE</scope>
</reference>
<dbReference type="Pfam" id="PF00023">
    <property type="entry name" value="Ank"/>
    <property type="match status" value="1"/>
</dbReference>
<evidence type="ECO:0000256" key="2">
    <source>
        <dbReference type="ARBA" id="ARBA00023043"/>
    </source>
</evidence>
<feature type="region of interest" description="Disordered" evidence="5">
    <location>
        <begin position="770"/>
        <end position="791"/>
    </location>
</feature>
<dbReference type="InterPro" id="IPR013087">
    <property type="entry name" value="Znf_C2H2_type"/>
</dbReference>
<evidence type="ECO:0000256" key="5">
    <source>
        <dbReference type="SAM" id="MobiDB-lite"/>
    </source>
</evidence>
<dbReference type="Proteomes" id="UP001178508">
    <property type="component" value="Chromosome 1"/>
</dbReference>
<dbReference type="PROSITE" id="PS50017">
    <property type="entry name" value="DEATH_DOMAIN"/>
    <property type="match status" value="1"/>
</dbReference>
<evidence type="ECO:0008006" key="10">
    <source>
        <dbReference type="Google" id="ProtNLM"/>
    </source>
</evidence>
<evidence type="ECO:0000256" key="1">
    <source>
        <dbReference type="ARBA" id="ARBA00022737"/>
    </source>
</evidence>
<protein>
    <recommendedName>
        <fullName evidence="10">Ankyrin repeat and death domain-containing protein 1A</fullName>
    </recommendedName>
</protein>
<proteinExistence type="predicted"/>
<dbReference type="PROSITE" id="PS50157">
    <property type="entry name" value="ZINC_FINGER_C2H2_2"/>
    <property type="match status" value="2"/>
</dbReference>
<feature type="repeat" description="ANK" evidence="3">
    <location>
        <begin position="181"/>
        <end position="213"/>
    </location>
</feature>